<dbReference type="SUPFAM" id="SSF140459">
    <property type="entry name" value="PE/PPE dimer-like"/>
    <property type="match status" value="2"/>
</dbReference>
<dbReference type="InterPro" id="IPR029058">
    <property type="entry name" value="AB_hydrolase_fold"/>
</dbReference>
<dbReference type="Pfam" id="PF08237">
    <property type="entry name" value="PE-PPE"/>
    <property type="match status" value="1"/>
</dbReference>
<protein>
    <recommendedName>
        <fullName evidence="6">PPE family protein</fullName>
    </recommendedName>
</protein>
<dbReference type="Gene3D" id="1.20.1260.20">
    <property type="entry name" value="PPE superfamily"/>
    <property type="match status" value="2"/>
</dbReference>
<feature type="domain" description="PPE" evidence="2">
    <location>
        <begin position="8"/>
        <end position="171"/>
    </location>
</feature>
<dbReference type="Pfam" id="PF01469">
    <property type="entry name" value="Pentapeptide_2"/>
    <property type="match status" value="1"/>
</dbReference>
<dbReference type="Pfam" id="PF00823">
    <property type="entry name" value="PPE"/>
    <property type="match status" value="2"/>
</dbReference>
<dbReference type="EMBL" id="AP023343">
    <property type="protein sequence ID" value="BCI89262.1"/>
    <property type="molecule type" value="Genomic_DNA"/>
</dbReference>
<evidence type="ECO:0000259" key="3">
    <source>
        <dbReference type="Pfam" id="PF08237"/>
    </source>
</evidence>
<dbReference type="InterPro" id="IPR000030">
    <property type="entry name" value="PPE_dom"/>
</dbReference>
<reference evidence="4 5" key="1">
    <citation type="submission" date="2020-07" db="EMBL/GenBank/DDBJ databases">
        <title>Mycobacterium kansasii (former subtype) with zoonotic potential isolated from diseased indoor pet cat, Japan.</title>
        <authorList>
            <person name="Fukano H."/>
            <person name="Terazono T."/>
            <person name="Hoshino Y."/>
        </authorList>
    </citation>
    <scope>NUCLEOTIDE SEQUENCE [LARGE SCALE GENOMIC DNA]</scope>
    <source>
        <strain evidence="4 5">Kuro-I</strain>
    </source>
</reference>
<keyword evidence="5" id="KW-1185">Reference proteome</keyword>
<feature type="domain" description="PE-PPE" evidence="3">
    <location>
        <begin position="223"/>
        <end position="448"/>
    </location>
</feature>
<dbReference type="GO" id="GO:0052572">
    <property type="term" value="P:response to host immune response"/>
    <property type="evidence" value="ECO:0007669"/>
    <property type="project" value="TreeGrafter"/>
</dbReference>
<dbReference type="SUPFAM" id="SSF53474">
    <property type="entry name" value="alpha/beta-Hydrolases"/>
    <property type="match status" value="1"/>
</dbReference>
<dbReference type="PANTHER" id="PTHR46766:SF1">
    <property type="entry name" value="GLUTAMINE-RICH PROTEIN 2"/>
    <property type="match status" value="1"/>
</dbReference>
<dbReference type="InterPro" id="IPR038332">
    <property type="entry name" value="PPE_sf"/>
</dbReference>
<dbReference type="InterPro" id="IPR013228">
    <property type="entry name" value="PE-PPE_C"/>
</dbReference>
<dbReference type="InterPro" id="IPR002989">
    <property type="entry name" value="Mycobac_pentapep"/>
</dbReference>
<gene>
    <name evidence="4" type="ORF">NIIDMKKI_44680</name>
</gene>
<evidence type="ECO:0000313" key="5">
    <source>
        <dbReference type="Proteomes" id="UP000516380"/>
    </source>
</evidence>
<evidence type="ECO:0000259" key="2">
    <source>
        <dbReference type="Pfam" id="PF00823"/>
    </source>
</evidence>
<dbReference type="Proteomes" id="UP000516380">
    <property type="component" value="Chromosome"/>
</dbReference>
<dbReference type="AlphaFoldDB" id="A0A7G1IH41"/>
<evidence type="ECO:0000256" key="1">
    <source>
        <dbReference type="ARBA" id="ARBA00010652"/>
    </source>
</evidence>
<sequence length="888" mass="93857">MKETRVMNFTVLPPEINSARMYAGAGPAPMLAAAAAWDGLAADLQASAVSFESVASCLVTSWQGAASTAMTAAAAPYLAWLSAAAQHAEQTAGQARMAASTFEAALTATVHPAMVGVNRTQLVSLIASNLLGQNAPAIAATEAEYEQMWAQNVAAMSGYYSNASAVASRLTPWQQLMDGLSTTGAGPAAMAPGTALVMGTAFLQPTPSYVSRIDQLFIAPFHPGYLAQGLYTPEQYWPLTGLTSLTVGQSMVQSAKVLNDAIMTQNGNPTLVFGYSQSASVASLEMQHLLTLPAGQRPTADQLSFVLAANPNRPNGGFLERFHGLYIPILDLPFFGATPANAYPTTDYAIQYDFQADFPQYPLNLLADANAVAGQFYIHSSYPDLTPAQIATGVVQPVSPADTMTKYILIPTHDLPLLNPLRAVPILGNPLADLVQPDLRVLVELGYDRTAYQDVPTPAGLFPQFDPLTVAGQLVEGPGRAYTTPWPTWDCRRRDSRNCPDPVQCYPPERLRDGLPKPSPTSRRFRRFRRRATRLVAAVGNNPRELRGARRLLGYRGVRGLKTSSDKADNDEFRHLAPEINSTRMFSGAGLGPMLAASAAWDGVAAELGSAATSFEALTAGLAGGTWLGAASAAMLGAAAPYAAWLQATASDAEQAAAQARSAVSAFEAAQPATVHPAIIAGNRSQLLSLVMSNLFGQNAPAIALAEAEYEQMWAQDVTAMLGYHLSASAAVAQLPPWQELPQRLADMADSAIASWQLPNINIGTGNTGSFNIGNNNTGNFNIGSNNIGNANIGNANLGSFNLGFDNVGNFNAGWNNYVNANVGTRNVGQFNIGFENTGDANVGIWNVGFRNVGFVNVGEGLVGFARPGDGDVGVTSVFERLGAAAWY</sequence>
<dbReference type="PANTHER" id="PTHR46766">
    <property type="entry name" value="GLUTAMINE-RICH PROTEIN 2"/>
    <property type="match status" value="1"/>
</dbReference>
<name>A0A7G1IH41_MYCKA</name>
<dbReference type="FunFam" id="1.20.1260.20:FF:000001">
    <property type="entry name" value="PPE family protein PPE41"/>
    <property type="match status" value="2"/>
</dbReference>
<evidence type="ECO:0000313" key="4">
    <source>
        <dbReference type="EMBL" id="BCI89262.1"/>
    </source>
</evidence>
<comment type="similarity">
    <text evidence="1">Belongs to the mycobacterial PPE family.</text>
</comment>
<accession>A0A7G1IH41</accession>
<evidence type="ECO:0008006" key="6">
    <source>
        <dbReference type="Google" id="ProtNLM"/>
    </source>
</evidence>
<feature type="domain" description="PPE" evidence="2">
    <location>
        <begin position="573"/>
        <end position="736"/>
    </location>
</feature>
<proteinExistence type="inferred from homology"/>
<organism evidence="4 5">
    <name type="scientific">Mycobacterium kansasii</name>
    <dbReference type="NCBI Taxonomy" id="1768"/>
    <lineage>
        <taxon>Bacteria</taxon>
        <taxon>Bacillati</taxon>
        <taxon>Actinomycetota</taxon>
        <taxon>Actinomycetes</taxon>
        <taxon>Mycobacteriales</taxon>
        <taxon>Mycobacteriaceae</taxon>
        <taxon>Mycobacterium</taxon>
    </lineage>
</organism>